<sequence>MIGSFEEDVLYSIQAISILSNYYLTKKFFKLLNSSNLQVLIKANNLSIIHSFCNILINMTRYPKTNSQQAHSLYFAIIQILSKYQNQAIISKLITIIFKLTKNSLIFYQDFMLKIVYDESQNSQNSLLDLLQDRISYPKNINSNFDKNSISTIFRIFRRLINPNNIYNFRCIEDAFQYINSPNPNLQYYSFKFIYYYLKSFNQGTSPSSDLFNNMLFMLRNSEHQLISRVFIISTVEGFLKIKTLGFLVISELFKIPLLINDLMLFCDKIFIESLCSLFEIHNDFLLFDSISGILLYLIDFERKKENLNGNDSYFSNLIVQALSVDTLEYLIENSTSTNNTQQLLFILRRLNQLLLFSN</sequence>
<organism evidence="1 2">
    <name type="scientific">Tritrichomonas musculus</name>
    <dbReference type="NCBI Taxonomy" id="1915356"/>
    <lineage>
        <taxon>Eukaryota</taxon>
        <taxon>Metamonada</taxon>
        <taxon>Parabasalia</taxon>
        <taxon>Tritrichomonadida</taxon>
        <taxon>Tritrichomonadidae</taxon>
        <taxon>Tritrichomonas</taxon>
    </lineage>
</organism>
<gene>
    <name evidence="1" type="ORF">M9Y10_041353</name>
</gene>
<dbReference type="SUPFAM" id="SSF48371">
    <property type="entry name" value="ARM repeat"/>
    <property type="match status" value="1"/>
</dbReference>
<protein>
    <submittedName>
        <fullName evidence="1">Uncharacterized protein</fullName>
    </submittedName>
</protein>
<evidence type="ECO:0000313" key="2">
    <source>
        <dbReference type="Proteomes" id="UP001470230"/>
    </source>
</evidence>
<dbReference type="Proteomes" id="UP001470230">
    <property type="component" value="Unassembled WGS sequence"/>
</dbReference>
<keyword evidence="2" id="KW-1185">Reference proteome</keyword>
<accession>A0ABR2K446</accession>
<evidence type="ECO:0000313" key="1">
    <source>
        <dbReference type="EMBL" id="KAK8885896.1"/>
    </source>
</evidence>
<comment type="caution">
    <text evidence="1">The sequence shown here is derived from an EMBL/GenBank/DDBJ whole genome shotgun (WGS) entry which is preliminary data.</text>
</comment>
<reference evidence="1 2" key="1">
    <citation type="submission" date="2024-04" db="EMBL/GenBank/DDBJ databases">
        <title>Tritrichomonas musculus Genome.</title>
        <authorList>
            <person name="Alves-Ferreira E."/>
            <person name="Grigg M."/>
            <person name="Lorenzi H."/>
            <person name="Galac M."/>
        </authorList>
    </citation>
    <scope>NUCLEOTIDE SEQUENCE [LARGE SCALE GENOMIC DNA]</scope>
    <source>
        <strain evidence="1 2">EAF2021</strain>
    </source>
</reference>
<dbReference type="InterPro" id="IPR016024">
    <property type="entry name" value="ARM-type_fold"/>
</dbReference>
<proteinExistence type="predicted"/>
<dbReference type="EMBL" id="JAPFFF010000007">
    <property type="protein sequence ID" value="KAK8885896.1"/>
    <property type="molecule type" value="Genomic_DNA"/>
</dbReference>
<name>A0ABR2K446_9EUKA</name>